<evidence type="ECO:0000313" key="2">
    <source>
        <dbReference type="Proteomes" id="UP001430360"/>
    </source>
</evidence>
<name>A0ABS8UGN0_9GAMM</name>
<organism evidence="1 2">
    <name type="scientific">Luteimonas fraxinea</name>
    <dbReference type="NCBI Taxonomy" id="2901869"/>
    <lineage>
        <taxon>Bacteria</taxon>
        <taxon>Pseudomonadati</taxon>
        <taxon>Pseudomonadota</taxon>
        <taxon>Gammaproteobacteria</taxon>
        <taxon>Lysobacterales</taxon>
        <taxon>Lysobacteraceae</taxon>
        <taxon>Luteimonas</taxon>
    </lineage>
</organism>
<keyword evidence="2" id="KW-1185">Reference proteome</keyword>
<accession>A0ABS8UGN0</accession>
<protein>
    <recommendedName>
        <fullName evidence="3">Hemolysin</fullName>
    </recommendedName>
</protein>
<reference evidence="1" key="1">
    <citation type="submission" date="2021-12" db="EMBL/GenBank/DDBJ databases">
        <authorList>
            <person name="Ulrich A."/>
        </authorList>
    </citation>
    <scope>NUCLEOTIDE SEQUENCE</scope>
    <source>
        <strain evidence="1">A1P009</strain>
    </source>
</reference>
<evidence type="ECO:0000313" key="1">
    <source>
        <dbReference type="EMBL" id="MCD9098122.1"/>
    </source>
</evidence>
<comment type="caution">
    <text evidence="1">The sequence shown here is derived from an EMBL/GenBank/DDBJ whole genome shotgun (WGS) entry which is preliminary data.</text>
</comment>
<sequence>MNNKDVEILSFYAENGNRELYWNYLAQKSGNDGYGLLALGVVRNDNVPGQVANYFAQSAVRASRPSMTERDWENFGVDLMRRDLAERQEARRKNEPVRALNLSAVDVTRVHDRSFENAGIAKEAWTPRKLMEMAKRKGGPAAMEEIWSGMLDNQKLGIYRGVSTLDEVRTHTDFSSLSSIARAGQYVADMTAARMAANSALPNTDPNMIGSVSHSYIYSQRDQSWAEVQQHAGSPVPMPPRISTVRDERLIAELNDTRALRQERIASRDERHPADPYRTIAKSPFTLAEAPSVTRDAETAVAATDINSRPLAQNVRRALAERMPEGAAISDDRLAQFTAAAKIARIGDHASLRVDIGRDSVTIRGNHPAQVAHVDLTAPIPPQSESSSIFRDAQTAQLAILGQHAEHAVEAHRGFERA</sequence>
<evidence type="ECO:0008006" key="3">
    <source>
        <dbReference type="Google" id="ProtNLM"/>
    </source>
</evidence>
<gene>
    <name evidence="1" type="ORF">LTT95_14355</name>
</gene>
<dbReference type="RefSeq" id="WP_232137302.1">
    <property type="nucleotide sequence ID" value="NZ_JAJQKU010000004.1"/>
</dbReference>
<dbReference type="EMBL" id="JAJQKU010000004">
    <property type="protein sequence ID" value="MCD9098122.1"/>
    <property type="molecule type" value="Genomic_DNA"/>
</dbReference>
<reference evidence="1" key="2">
    <citation type="journal article" date="2022" name="Syst. Appl. Microbiol.">
        <title>Physiological and genomic characterisation of Luteimonas fraxinea sp. nov., a bacterial species associated with trees tolerant to ash dieback.</title>
        <authorList>
            <person name="Ulrich K."/>
            <person name="Becker R."/>
            <person name="Behrendt U."/>
            <person name="Kube M."/>
            <person name="Schneck V."/>
            <person name="Ulrich A."/>
        </authorList>
    </citation>
    <scope>NUCLEOTIDE SEQUENCE</scope>
    <source>
        <strain evidence="1">A1P009</strain>
    </source>
</reference>
<proteinExistence type="predicted"/>
<dbReference type="Proteomes" id="UP001430360">
    <property type="component" value="Unassembled WGS sequence"/>
</dbReference>